<organism evidence="1 2">
    <name type="scientific">Lichtheimia corymbifera JMRC:FSU:9682</name>
    <dbReference type="NCBI Taxonomy" id="1263082"/>
    <lineage>
        <taxon>Eukaryota</taxon>
        <taxon>Fungi</taxon>
        <taxon>Fungi incertae sedis</taxon>
        <taxon>Mucoromycota</taxon>
        <taxon>Mucoromycotina</taxon>
        <taxon>Mucoromycetes</taxon>
        <taxon>Mucorales</taxon>
        <taxon>Lichtheimiaceae</taxon>
        <taxon>Lichtheimia</taxon>
    </lineage>
</organism>
<dbReference type="VEuPathDB" id="FungiDB:LCOR_05479.1"/>
<evidence type="ECO:0000313" key="2">
    <source>
        <dbReference type="Proteomes" id="UP000027586"/>
    </source>
</evidence>
<sequence length="152" mass="17710">MDRLPRRISYKRRFSYTILQQHVDQLYLSHDNYVLHWPSPFQHASLSYGTLVQNVSSYDAPIFHFLKFFLLADKWHGHIAWMIRLYQHGGIGIGLLRNSGSGVSKKLVVMASNQHLFQATACSDKSQWKTCSGHIQPQYHARSSFERILVHR</sequence>
<gene>
    <name evidence="1" type="ORF">LCOR_05479.1</name>
</gene>
<accession>A0A068RZ06</accession>
<dbReference type="EMBL" id="CBTN010000021">
    <property type="protein sequence ID" value="CDH54211.1"/>
    <property type="molecule type" value="Genomic_DNA"/>
</dbReference>
<evidence type="ECO:0000313" key="1">
    <source>
        <dbReference type="EMBL" id="CDH54211.1"/>
    </source>
</evidence>
<dbReference type="Proteomes" id="UP000027586">
    <property type="component" value="Unassembled WGS sequence"/>
</dbReference>
<comment type="caution">
    <text evidence="1">The sequence shown here is derived from an EMBL/GenBank/DDBJ whole genome shotgun (WGS) entry which is preliminary data.</text>
</comment>
<reference evidence="1" key="1">
    <citation type="submission" date="2013-08" db="EMBL/GenBank/DDBJ databases">
        <title>Gene expansion shapes genome architecture in the human pathogen Lichtheimia corymbifera: an evolutionary genomics analysis in the ancient terrestrial Mucorales (Mucoromycotina).</title>
        <authorList>
            <person name="Schwartze V.U."/>
            <person name="Winter S."/>
            <person name="Shelest E."/>
            <person name="Marcet-Houben M."/>
            <person name="Horn F."/>
            <person name="Wehner S."/>
            <person name="Hoffmann K."/>
            <person name="Riege K."/>
            <person name="Sammeth M."/>
            <person name="Nowrousian M."/>
            <person name="Valiante V."/>
            <person name="Linde J."/>
            <person name="Jacobsen I.D."/>
            <person name="Marz M."/>
            <person name="Brakhage A.A."/>
            <person name="Gabaldon T."/>
            <person name="Bocker S."/>
            <person name="Voigt K."/>
        </authorList>
    </citation>
    <scope>NUCLEOTIDE SEQUENCE [LARGE SCALE GENOMIC DNA]</scope>
    <source>
        <strain evidence="1">FSU 9682</strain>
    </source>
</reference>
<keyword evidence="2" id="KW-1185">Reference proteome</keyword>
<protein>
    <submittedName>
        <fullName evidence="1">Uncharacterized protein</fullName>
    </submittedName>
</protein>
<name>A0A068RZ06_9FUNG</name>
<dbReference type="AlphaFoldDB" id="A0A068RZ06"/>
<proteinExistence type="predicted"/>